<dbReference type="AlphaFoldDB" id="A0A1M4YL21"/>
<evidence type="ECO:0000259" key="2">
    <source>
        <dbReference type="Pfam" id="PF01935"/>
    </source>
</evidence>
<dbReference type="PANTHER" id="PTHR42957:SF1">
    <property type="entry name" value="HELICASE MJ1565-RELATED"/>
    <property type="match status" value="1"/>
</dbReference>
<dbReference type="STRING" id="112248.SAMN05444392_10712"/>
<organism evidence="3 4">
    <name type="scientific">Seinonella peptonophila</name>
    <dbReference type="NCBI Taxonomy" id="112248"/>
    <lineage>
        <taxon>Bacteria</taxon>
        <taxon>Bacillati</taxon>
        <taxon>Bacillota</taxon>
        <taxon>Bacilli</taxon>
        <taxon>Bacillales</taxon>
        <taxon>Thermoactinomycetaceae</taxon>
        <taxon>Seinonella</taxon>
    </lineage>
</organism>
<accession>A0A1M4YL21</accession>
<protein>
    <recommendedName>
        <fullName evidence="2">Helicase HerA central domain-containing protein</fullName>
    </recommendedName>
</protein>
<dbReference type="SUPFAM" id="SSF52540">
    <property type="entry name" value="P-loop containing nucleoside triphosphate hydrolases"/>
    <property type="match status" value="1"/>
</dbReference>
<dbReference type="InterPro" id="IPR002789">
    <property type="entry name" value="HerA_central"/>
</dbReference>
<dbReference type="PANTHER" id="PTHR42957">
    <property type="entry name" value="HELICASE MJ1565-RELATED"/>
    <property type="match status" value="1"/>
</dbReference>
<dbReference type="Gene3D" id="3.40.50.300">
    <property type="entry name" value="P-loop containing nucleotide triphosphate hydrolases"/>
    <property type="match status" value="2"/>
</dbReference>
<dbReference type="InterPro" id="IPR008571">
    <property type="entry name" value="HerA-like"/>
</dbReference>
<dbReference type="Proteomes" id="UP000184476">
    <property type="component" value="Unassembled WGS sequence"/>
</dbReference>
<dbReference type="Pfam" id="PF01935">
    <property type="entry name" value="DUF87"/>
    <property type="match status" value="1"/>
</dbReference>
<dbReference type="InterPro" id="IPR027417">
    <property type="entry name" value="P-loop_NTPase"/>
</dbReference>
<name>A0A1M4YL21_9BACL</name>
<dbReference type="RefSeq" id="WP_073155032.1">
    <property type="nucleotide sequence ID" value="NZ_FQVL01000007.1"/>
</dbReference>
<dbReference type="EMBL" id="FQVL01000007">
    <property type="protein sequence ID" value="SHF06373.1"/>
    <property type="molecule type" value="Genomic_DNA"/>
</dbReference>
<evidence type="ECO:0000313" key="4">
    <source>
        <dbReference type="Proteomes" id="UP000184476"/>
    </source>
</evidence>
<gene>
    <name evidence="3" type="ORF">SAMN05444392_10712</name>
</gene>
<evidence type="ECO:0000256" key="1">
    <source>
        <dbReference type="SAM" id="Coils"/>
    </source>
</evidence>
<sequence>MQVVGVTTQQEVHIVSRERKFRINEILVIEDEILDDPKGEVVETMAYNRLIPMGFDRSIVDAQVIDTLEKMGYDIEADEINIAKVRLFEEAPFPISTGSSVRLPNFAEVRHLLVQTTPEQGMLLGEIRGTESLYDTLTSDLQQQVLMMEQGEYRQQRGVPFLFDIKKMQQYPHVGIFGGSGSGKSFGLRVMLEELMKLRIPTIVFDPHFEMDFRDTVPESEKQASKVKDRSVVVQVGREVGISFSDLSTRDVTDLLGAAGHLSESMVNVIQTLHKRRDSYASFSDRINNLVQALEEGKAGLERQLRQDELTPVEVNRIQDLLKLLQQYGTLPAASVKGIHWRLNRLEQAGLFQQDIREIERGLEQGKLVVVQGSTWVLQVFTTYVIGALYRKRREFKDAQTNGEEGEFFPPFVTVTDEAHNFAPKGFDSPAKSILKEIAQEGRKYGVFLFLATQRPTLLDETITAQLNTKFVFRTVRGTDIATLREETDLTQEEGKRLPYLRSGDAFVSSAIIGRTVFIRIRAAHTQSPHISNPFDELIQATQHQDEKVLRYLKKQFPIFETDFTQVIGTLQKEFSLSWDVKRLKQELDRLASDGQIRKKETPFAVRYDMNE</sequence>
<dbReference type="OrthoDB" id="9806951at2"/>
<evidence type="ECO:0000313" key="3">
    <source>
        <dbReference type="EMBL" id="SHF06373.1"/>
    </source>
</evidence>
<proteinExistence type="predicted"/>
<keyword evidence="4" id="KW-1185">Reference proteome</keyword>
<feature type="coiled-coil region" evidence="1">
    <location>
        <begin position="284"/>
        <end position="311"/>
    </location>
</feature>
<feature type="domain" description="Helicase HerA central" evidence="2">
    <location>
        <begin position="151"/>
        <end position="353"/>
    </location>
</feature>
<keyword evidence="1" id="KW-0175">Coiled coil</keyword>
<reference evidence="3 4" key="1">
    <citation type="submission" date="2016-11" db="EMBL/GenBank/DDBJ databases">
        <authorList>
            <person name="Jaros S."/>
            <person name="Januszkiewicz K."/>
            <person name="Wedrychowicz H."/>
        </authorList>
    </citation>
    <scope>NUCLEOTIDE SEQUENCE [LARGE SCALE GENOMIC DNA]</scope>
    <source>
        <strain evidence="3 4">DSM 44666</strain>
    </source>
</reference>